<feature type="compositionally biased region" description="Low complexity" evidence="1">
    <location>
        <begin position="718"/>
        <end position="729"/>
    </location>
</feature>
<evidence type="ECO:0000313" key="7">
    <source>
        <dbReference type="Proteomes" id="UP000663829"/>
    </source>
</evidence>
<dbReference type="EMBL" id="CAJOBA010012420">
    <property type="protein sequence ID" value="CAF3875155.1"/>
    <property type="molecule type" value="Genomic_DNA"/>
</dbReference>
<feature type="compositionally biased region" description="Pro residues" evidence="1">
    <location>
        <begin position="477"/>
        <end position="486"/>
    </location>
</feature>
<feature type="domain" description="C2H2-type" evidence="2">
    <location>
        <begin position="292"/>
        <end position="314"/>
    </location>
</feature>
<dbReference type="EMBL" id="CAJOBC010002121">
    <property type="protein sequence ID" value="CAF3716555.1"/>
    <property type="molecule type" value="Genomic_DNA"/>
</dbReference>
<proteinExistence type="predicted"/>
<organism evidence="3 7">
    <name type="scientific">Didymodactylos carnosus</name>
    <dbReference type="NCBI Taxonomy" id="1234261"/>
    <lineage>
        <taxon>Eukaryota</taxon>
        <taxon>Metazoa</taxon>
        <taxon>Spiralia</taxon>
        <taxon>Gnathifera</taxon>
        <taxon>Rotifera</taxon>
        <taxon>Eurotatoria</taxon>
        <taxon>Bdelloidea</taxon>
        <taxon>Philodinida</taxon>
        <taxon>Philodinidae</taxon>
        <taxon>Didymodactylos</taxon>
    </lineage>
</organism>
<feature type="region of interest" description="Disordered" evidence="1">
    <location>
        <begin position="400"/>
        <end position="424"/>
    </location>
</feature>
<feature type="domain" description="C2H2-type" evidence="2">
    <location>
        <begin position="316"/>
        <end position="339"/>
    </location>
</feature>
<dbReference type="SMART" id="SM00355">
    <property type="entry name" value="ZnF_C2H2"/>
    <property type="match status" value="2"/>
</dbReference>
<feature type="region of interest" description="Disordered" evidence="1">
    <location>
        <begin position="718"/>
        <end position="764"/>
    </location>
</feature>
<name>A0A814CDE0_9BILA</name>
<sequence length="811" mass="92886">MTKHCRYHQTVVNPNDGNSDDDDSCIIEDDDSYPTPNKKKRKLEKSGVRINPSIVDWSKKNRNRTKEHPKPSTQSFVSNTVNELVLDPNEYIFEAATSPPVNSYEAFDWTKQLSDDNRSKRTRKKKQFLSKNYPLSPPKIINHTHQQQILGNSQIQTLSNLVQPSLHSTSTNVILAPSGEHGTNTIPLVPMPAFNQYLEKNNEHISILPLNHNQTSSSSSLFGDYHVPQERRQLKTYSAYTMAAAAKKVQQKIQEPPISSKTTNTHNLITESQKNVLNGQGVFSAFHDTHYYRCNICTYKTINSSSLLHHLFTHMFFCTQCCYYTYSRLQYYQHCHTEHAQTTLSLENTNKNMSITYDFNLMNPENFDHLYVTRCNDGTFALCMDSSVNVNEDDCQIISSTKKQSNDGQKLETNPTPVKSQDVSLPTLPAEICHDSDDELRLFNKNASRDKTIQDINIPLSFQQQQSPRTDRHQPKQSPPPPPPAPQTDNEDILLLDNVVSPPSPVKEKLTRAYVSMKHRRSFCNKQQRSLQSLTLEYAICKEQTIRQMCRTNKQKRRRKKVILTTTNKLNKLLFTNKNNEIVSCINNIIDSMVYDKESEVIENVSQPPFVSYLPNKILASVLSSDDIQILDSLNLINKYDLQINEEKQIASEQPLRSSDRHVFILSSPNKNKSVELLLSPNSATYTPYLYTKLAKLPANKDNTDKFLRKSITHPLQSQLSLSTETSTHTTHKKQRKKKKPSTFYPSMKLPHLPSLPSTNHSNCVDTTQRNLRLLRTTSKIKSPTRDNNNNKIRINHQCLNVLEEQVIILD</sequence>
<feature type="region of interest" description="Disordered" evidence="1">
    <location>
        <begin position="1"/>
        <end position="47"/>
    </location>
</feature>
<comment type="caution">
    <text evidence="3">The sequence shown here is derived from an EMBL/GenBank/DDBJ whole genome shotgun (WGS) entry which is preliminary data.</text>
</comment>
<dbReference type="Proteomes" id="UP000681722">
    <property type="component" value="Unassembled WGS sequence"/>
</dbReference>
<evidence type="ECO:0000259" key="2">
    <source>
        <dbReference type="SMART" id="SM00355"/>
    </source>
</evidence>
<evidence type="ECO:0000313" key="6">
    <source>
        <dbReference type="EMBL" id="CAF3875155.1"/>
    </source>
</evidence>
<reference evidence="3" key="1">
    <citation type="submission" date="2021-02" db="EMBL/GenBank/DDBJ databases">
        <authorList>
            <person name="Nowell W R."/>
        </authorList>
    </citation>
    <scope>NUCLEOTIDE SEQUENCE</scope>
</reference>
<gene>
    <name evidence="3" type="ORF">GPM918_LOCUS10653</name>
    <name evidence="4" type="ORF">OVA965_LOCUS19673</name>
    <name evidence="5" type="ORF">SRO942_LOCUS10654</name>
    <name evidence="6" type="ORF">TMI583_LOCUS19793</name>
</gene>
<dbReference type="Proteomes" id="UP000663829">
    <property type="component" value="Unassembled WGS sequence"/>
</dbReference>
<evidence type="ECO:0000313" key="3">
    <source>
        <dbReference type="EMBL" id="CAF0939973.1"/>
    </source>
</evidence>
<accession>A0A814CDE0</accession>
<dbReference type="InterPro" id="IPR013087">
    <property type="entry name" value="Znf_C2H2_type"/>
</dbReference>
<dbReference type="Proteomes" id="UP000677228">
    <property type="component" value="Unassembled WGS sequence"/>
</dbReference>
<keyword evidence="7" id="KW-1185">Reference proteome</keyword>
<feature type="compositionally biased region" description="Basic residues" evidence="1">
    <location>
        <begin position="730"/>
        <end position="741"/>
    </location>
</feature>
<evidence type="ECO:0000313" key="5">
    <source>
        <dbReference type="EMBL" id="CAF3716555.1"/>
    </source>
</evidence>
<dbReference type="EMBL" id="CAJNOK010010200">
    <property type="protein sequence ID" value="CAF1109035.1"/>
    <property type="molecule type" value="Genomic_DNA"/>
</dbReference>
<evidence type="ECO:0000313" key="4">
    <source>
        <dbReference type="EMBL" id="CAF1109035.1"/>
    </source>
</evidence>
<evidence type="ECO:0000256" key="1">
    <source>
        <dbReference type="SAM" id="MobiDB-lite"/>
    </source>
</evidence>
<dbReference type="OrthoDB" id="10051084at2759"/>
<dbReference type="Proteomes" id="UP000682733">
    <property type="component" value="Unassembled WGS sequence"/>
</dbReference>
<feature type="compositionally biased region" description="Acidic residues" evidence="1">
    <location>
        <begin position="18"/>
        <end position="32"/>
    </location>
</feature>
<protein>
    <recommendedName>
        <fullName evidence="2">C2H2-type domain-containing protein</fullName>
    </recommendedName>
</protein>
<dbReference type="EMBL" id="CAJNOQ010002121">
    <property type="protein sequence ID" value="CAF0939973.1"/>
    <property type="molecule type" value="Genomic_DNA"/>
</dbReference>
<dbReference type="AlphaFoldDB" id="A0A814CDE0"/>
<feature type="region of interest" description="Disordered" evidence="1">
    <location>
        <begin position="453"/>
        <end position="490"/>
    </location>
</feature>